<dbReference type="Proteomes" id="UP000681720">
    <property type="component" value="Unassembled WGS sequence"/>
</dbReference>
<dbReference type="InterPro" id="IPR027482">
    <property type="entry name" value="Sec1-like_dom2"/>
</dbReference>
<dbReference type="AlphaFoldDB" id="A0A8S3I821"/>
<dbReference type="SUPFAM" id="SSF56815">
    <property type="entry name" value="Sec1/munc18-like (SM) proteins"/>
    <property type="match status" value="1"/>
</dbReference>
<dbReference type="InterPro" id="IPR001619">
    <property type="entry name" value="Sec1-like"/>
</dbReference>
<evidence type="ECO:0000313" key="3">
    <source>
        <dbReference type="Proteomes" id="UP000681720"/>
    </source>
</evidence>
<evidence type="ECO:0000313" key="2">
    <source>
        <dbReference type="EMBL" id="CAF5195920.1"/>
    </source>
</evidence>
<evidence type="ECO:0000256" key="1">
    <source>
        <dbReference type="ARBA" id="ARBA00009884"/>
    </source>
</evidence>
<dbReference type="GO" id="GO:0016192">
    <property type="term" value="P:vesicle-mediated transport"/>
    <property type="evidence" value="ECO:0007669"/>
    <property type="project" value="InterPro"/>
</dbReference>
<comment type="similarity">
    <text evidence="1">Belongs to the STXBP/unc-18/SEC1 family.</text>
</comment>
<feature type="non-terminal residue" evidence="2">
    <location>
        <position position="68"/>
    </location>
</feature>
<sequence>SRRGAIRSGPRIIVFILGGVAYNELRCAYEVTQSNLKKYEVFIGGDQILTPKQFLRNLEMKLRQDDEQ</sequence>
<reference evidence="2" key="1">
    <citation type="submission" date="2021-02" db="EMBL/GenBank/DDBJ databases">
        <authorList>
            <person name="Nowell W R."/>
        </authorList>
    </citation>
    <scope>NUCLEOTIDE SEQUENCE</scope>
</reference>
<dbReference type="PANTHER" id="PTHR11679">
    <property type="entry name" value="VESICLE PROTEIN SORTING-ASSOCIATED"/>
    <property type="match status" value="1"/>
</dbReference>
<dbReference type="InterPro" id="IPR036045">
    <property type="entry name" value="Sec1-like_sf"/>
</dbReference>
<gene>
    <name evidence="2" type="ORF">GIL414_LOCUS74864</name>
</gene>
<dbReference type="EMBL" id="CAJOBJ010341770">
    <property type="protein sequence ID" value="CAF5195920.1"/>
    <property type="molecule type" value="Genomic_DNA"/>
</dbReference>
<comment type="caution">
    <text evidence="2">The sequence shown here is derived from an EMBL/GenBank/DDBJ whole genome shotgun (WGS) entry which is preliminary data.</text>
</comment>
<accession>A0A8S3I821</accession>
<organism evidence="2 3">
    <name type="scientific">Rotaria magnacalcarata</name>
    <dbReference type="NCBI Taxonomy" id="392030"/>
    <lineage>
        <taxon>Eukaryota</taxon>
        <taxon>Metazoa</taxon>
        <taxon>Spiralia</taxon>
        <taxon>Gnathifera</taxon>
        <taxon>Rotifera</taxon>
        <taxon>Eurotatoria</taxon>
        <taxon>Bdelloidea</taxon>
        <taxon>Philodinida</taxon>
        <taxon>Philodinidae</taxon>
        <taxon>Rotaria</taxon>
    </lineage>
</organism>
<dbReference type="Pfam" id="PF00995">
    <property type="entry name" value="Sec1"/>
    <property type="match status" value="1"/>
</dbReference>
<protein>
    <submittedName>
        <fullName evidence="2">Uncharacterized protein</fullName>
    </submittedName>
</protein>
<name>A0A8S3I821_9BILA</name>
<dbReference type="Gene3D" id="3.40.50.1910">
    <property type="match status" value="1"/>
</dbReference>
<proteinExistence type="inferred from homology"/>